<dbReference type="VEuPathDB" id="FungiDB:An09g03690"/>
<name>A0AAJ8BZJ8_ASPNG</name>
<evidence type="ECO:0000313" key="1">
    <source>
        <dbReference type="RefSeq" id="XP_059606272.1"/>
    </source>
</evidence>
<sequence>MDGIYSSAPPSDNVRVFRARLPTCVGRAFIASVTLERDLSVACSGSNLECTWAAQYSLHDESWRDVNSVLPVAETYSNHSDTINCPLEFDWSSLYRLGVFSRYKAITFYEMAAMLQHRCLCVRWMKRTYLAIVTATAHHFRDRPNLALSENGLLFDDTVCIELTFRDEAVECSKGRLRSCPR</sequence>
<gene>
    <name evidence="1" type="ORF">An09g03690</name>
</gene>
<dbReference type="RefSeq" id="XP_059606272.1">
    <property type="nucleotide sequence ID" value="XM_059749739.1"/>
</dbReference>
<reference evidence="1" key="1">
    <citation type="submission" date="2025-02" db="EMBL/GenBank/DDBJ databases">
        <authorList>
            <consortium name="NCBI Genome Project"/>
        </authorList>
    </citation>
    <scope>NUCLEOTIDE SEQUENCE</scope>
</reference>
<dbReference type="KEGG" id="ang:An09g03690"/>
<proteinExistence type="predicted"/>
<organism evidence="1">
    <name type="scientific">Aspergillus niger</name>
    <dbReference type="NCBI Taxonomy" id="5061"/>
    <lineage>
        <taxon>Eukaryota</taxon>
        <taxon>Fungi</taxon>
        <taxon>Dikarya</taxon>
        <taxon>Ascomycota</taxon>
        <taxon>Pezizomycotina</taxon>
        <taxon>Eurotiomycetes</taxon>
        <taxon>Eurotiomycetidae</taxon>
        <taxon>Eurotiales</taxon>
        <taxon>Aspergillaceae</taxon>
        <taxon>Aspergillus</taxon>
        <taxon>Aspergillus subgen. Circumdati</taxon>
    </lineage>
</organism>
<dbReference type="GeneID" id="84592019"/>
<dbReference type="AlphaFoldDB" id="A0AAJ8BZJ8"/>
<protein>
    <submittedName>
        <fullName evidence="1">Uncharacterized protein</fullName>
    </submittedName>
</protein>
<reference evidence="1" key="2">
    <citation type="submission" date="2025-08" db="UniProtKB">
        <authorList>
            <consortium name="RefSeq"/>
        </authorList>
    </citation>
    <scope>IDENTIFICATION</scope>
</reference>
<accession>A0AAJ8BZJ8</accession>